<evidence type="ECO:0000256" key="1">
    <source>
        <dbReference type="SAM" id="MobiDB-lite"/>
    </source>
</evidence>
<evidence type="ECO:0000313" key="2">
    <source>
        <dbReference type="EMBL" id="GAT58348.1"/>
    </source>
</evidence>
<reference evidence="2" key="1">
    <citation type="submission" date="2014-09" db="EMBL/GenBank/DDBJ databases">
        <title>Genome sequence of the luminous mushroom Mycena chlorophos for searching fungal bioluminescence genes.</title>
        <authorList>
            <person name="Tanaka Y."/>
            <person name="Kasuga D."/>
            <person name="Oba Y."/>
            <person name="Hase S."/>
            <person name="Sato K."/>
            <person name="Oba Y."/>
            <person name="Sakakibara Y."/>
        </authorList>
    </citation>
    <scope>NUCLEOTIDE SEQUENCE</scope>
</reference>
<protein>
    <submittedName>
        <fullName evidence="2">Uncharacterized protein</fullName>
    </submittedName>
</protein>
<feature type="region of interest" description="Disordered" evidence="1">
    <location>
        <begin position="23"/>
        <end position="58"/>
    </location>
</feature>
<organism evidence="2 3">
    <name type="scientific">Mycena chlorophos</name>
    <name type="common">Agaric fungus</name>
    <name type="synonym">Agaricus chlorophos</name>
    <dbReference type="NCBI Taxonomy" id="658473"/>
    <lineage>
        <taxon>Eukaryota</taxon>
        <taxon>Fungi</taxon>
        <taxon>Dikarya</taxon>
        <taxon>Basidiomycota</taxon>
        <taxon>Agaricomycotina</taxon>
        <taxon>Agaricomycetes</taxon>
        <taxon>Agaricomycetidae</taxon>
        <taxon>Agaricales</taxon>
        <taxon>Marasmiineae</taxon>
        <taxon>Mycenaceae</taxon>
        <taxon>Mycena</taxon>
    </lineage>
</organism>
<gene>
    <name evidence="2" type="ORF">MCHLO_14790</name>
</gene>
<proteinExistence type="predicted"/>
<feature type="compositionally biased region" description="Basic residues" evidence="1">
    <location>
        <begin position="85"/>
        <end position="97"/>
    </location>
</feature>
<feature type="compositionally biased region" description="Basic and acidic residues" evidence="1">
    <location>
        <begin position="34"/>
        <end position="47"/>
    </location>
</feature>
<dbReference type="EMBL" id="DF849638">
    <property type="protein sequence ID" value="GAT58348.1"/>
    <property type="molecule type" value="Genomic_DNA"/>
</dbReference>
<name>A0ABQ0M4S2_MYCCL</name>
<keyword evidence="3" id="KW-1185">Reference proteome</keyword>
<dbReference type="Proteomes" id="UP000815677">
    <property type="component" value="Unassembled WGS sequence"/>
</dbReference>
<feature type="region of interest" description="Disordered" evidence="1">
    <location>
        <begin position="74"/>
        <end position="97"/>
    </location>
</feature>
<sequence>MTRSAFDNDQLCVHADPVINLPARKGQSQSAESGARREYGLRRDRYLHPPLRRHPHNTSPRFTLLMLVLRYQERSSERGSAIPKPRPRRLMHLGRRE</sequence>
<accession>A0ABQ0M4S2</accession>
<evidence type="ECO:0000313" key="3">
    <source>
        <dbReference type="Proteomes" id="UP000815677"/>
    </source>
</evidence>